<evidence type="ECO:0000256" key="6">
    <source>
        <dbReference type="SAM" id="MobiDB-lite"/>
    </source>
</evidence>
<name>A0A0A1MMN8_9BACI</name>
<organism evidence="7 8">
    <name type="scientific">Oceanobacillus oncorhynchi</name>
    <dbReference type="NCBI Taxonomy" id="545501"/>
    <lineage>
        <taxon>Bacteria</taxon>
        <taxon>Bacillati</taxon>
        <taxon>Bacillota</taxon>
        <taxon>Bacilli</taxon>
        <taxon>Bacillales</taxon>
        <taxon>Bacillaceae</taxon>
        <taxon>Oceanobacillus</taxon>
    </lineage>
</organism>
<dbReference type="PANTHER" id="PTHR34653">
    <property type="match status" value="1"/>
</dbReference>
<sequence>MNTIGTYLPPVNPVEEGQSSRLTPSQAQSNFSSMLKNAIEDLNHIQLESDNKTNGLANGSVENLHDVMITAQKASVTLETGVQVQSKVIDAYNEIMRMQV</sequence>
<evidence type="ECO:0000256" key="5">
    <source>
        <dbReference type="NCBIfam" id="TIGR00205"/>
    </source>
</evidence>
<keyword evidence="7" id="KW-0969">Cilium</keyword>
<dbReference type="GO" id="GO:0009425">
    <property type="term" value="C:bacterial-type flagellum basal body"/>
    <property type="evidence" value="ECO:0007669"/>
    <property type="project" value="UniProtKB-SubCell"/>
</dbReference>
<protein>
    <recommendedName>
        <fullName evidence="4 5">Flagellar hook-basal body complex protein FliE</fullName>
    </recommendedName>
</protein>
<keyword evidence="3 4" id="KW-0975">Bacterial flagellum</keyword>
<evidence type="ECO:0000256" key="1">
    <source>
        <dbReference type="ARBA" id="ARBA00004117"/>
    </source>
</evidence>
<comment type="subcellular location">
    <subcellularLocation>
        <location evidence="1 4">Bacterial flagellum basal body</location>
    </subcellularLocation>
</comment>
<evidence type="ECO:0000256" key="3">
    <source>
        <dbReference type="ARBA" id="ARBA00023143"/>
    </source>
</evidence>
<evidence type="ECO:0000313" key="7">
    <source>
        <dbReference type="EMBL" id="CEI84303.1"/>
    </source>
</evidence>
<keyword evidence="7" id="KW-0282">Flagellum</keyword>
<proteinExistence type="inferred from homology"/>
<dbReference type="Pfam" id="PF02049">
    <property type="entry name" value="FliE"/>
    <property type="match status" value="1"/>
</dbReference>
<dbReference type="PANTHER" id="PTHR34653:SF1">
    <property type="entry name" value="FLAGELLAR HOOK-BASAL BODY COMPLEX PROTEIN FLIE"/>
    <property type="match status" value="1"/>
</dbReference>
<dbReference type="InterPro" id="IPR001624">
    <property type="entry name" value="FliE"/>
</dbReference>
<dbReference type="GO" id="GO:0071973">
    <property type="term" value="P:bacterial-type flagellum-dependent cell motility"/>
    <property type="evidence" value="ECO:0007669"/>
    <property type="project" value="InterPro"/>
</dbReference>
<dbReference type="HAMAP" id="MF_00724">
    <property type="entry name" value="FliE"/>
    <property type="match status" value="1"/>
</dbReference>
<keyword evidence="7" id="KW-0966">Cell projection</keyword>
<dbReference type="RefSeq" id="WP_042535038.1">
    <property type="nucleotide sequence ID" value="NZ_CAXOIH010000001.1"/>
</dbReference>
<evidence type="ECO:0000313" key="8">
    <source>
        <dbReference type="Proteomes" id="UP000040453"/>
    </source>
</evidence>
<reference evidence="7 8" key="1">
    <citation type="submission" date="2014-11" db="EMBL/GenBank/DDBJ databases">
        <authorList>
            <person name="Urmite Genomes Urmite Genomes"/>
        </authorList>
    </citation>
    <scope>NUCLEOTIDE SEQUENCE [LARGE SCALE GENOMIC DNA]</scope>
    <source>
        <strain evidence="7 8">Oc5</strain>
    </source>
</reference>
<dbReference type="GO" id="GO:0005198">
    <property type="term" value="F:structural molecule activity"/>
    <property type="evidence" value="ECO:0007669"/>
    <property type="project" value="UniProtKB-UniRule"/>
</dbReference>
<evidence type="ECO:0000256" key="2">
    <source>
        <dbReference type="ARBA" id="ARBA00009272"/>
    </source>
</evidence>
<comment type="similarity">
    <text evidence="2 4">Belongs to the FliE family.</text>
</comment>
<dbReference type="EMBL" id="CDGG01000001">
    <property type="protein sequence ID" value="CEI84303.1"/>
    <property type="molecule type" value="Genomic_DNA"/>
</dbReference>
<keyword evidence="8" id="KW-1185">Reference proteome</keyword>
<dbReference type="NCBIfam" id="TIGR00205">
    <property type="entry name" value="fliE"/>
    <property type="match status" value="1"/>
</dbReference>
<dbReference type="AlphaFoldDB" id="A0A0A1MMN8"/>
<evidence type="ECO:0000256" key="4">
    <source>
        <dbReference type="HAMAP-Rule" id="MF_00724"/>
    </source>
</evidence>
<feature type="region of interest" description="Disordered" evidence="6">
    <location>
        <begin position="1"/>
        <end position="25"/>
    </location>
</feature>
<gene>
    <name evidence="4 7" type="primary">fliE</name>
    <name evidence="7" type="ORF">BN997_04247</name>
</gene>
<dbReference type="GO" id="GO:0003774">
    <property type="term" value="F:cytoskeletal motor activity"/>
    <property type="evidence" value="ECO:0007669"/>
    <property type="project" value="InterPro"/>
</dbReference>
<dbReference type="PRINTS" id="PR01006">
    <property type="entry name" value="FLGHOOKFLIE"/>
</dbReference>
<dbReference type="Proteomes" id="UP000040453">
    <property type="component" value="Unassembled WGS sequence"/>
</dbReference>
<dbReference type="STRING" id="545501.BN997_04247"/>
<accession>A0A0A1MMN8</accession>
<dbReference type="OrthoDB" id="9812413at2"/>